<dbReference type="InterPro" id="IPR038610">
    <property type="entry name" value="FliK-like_C_sf"/>
</dbReference>
<gene>
    <name evidence="6" type="ORF">ACFOM9_00175</name>
</gene>
<evidence type="ECO:0000256" key="2">
    <source>
        <dbReference type="ARBA" id="ARBA00009149"/>
    </source>
</evidence>
<feature type="region of interest" description="Disordered" evidence="4">
    <location>
        <begin position="332"/>
        <end position="370"/>
    </location>
</feature>
<feature type="compositionally biased region" description="Basic and acidic residues" evidence="4">
    <location>
        <begin position="347"/>
        <end position="361"/>
    </location>
</feature>
<evidence type="ECO:0000256" key="1">
    <source>
        <dbReference type="ARBA" id="ARBA00003944"/>
    </source>
</evidence>
<dbReference type="InterPro" id="IPR001635">
    <property type="entry name" value="Flag_hook_Flik"/>
</dbReference>
<dbReference type="RefSeq" id="WP_386705195.1">
    <property type="nucleotide sequence ID" value="NZ_JBHRYF010000001.1"/>
</dbReference>
<keyword evidence="6" id="KW-0282">Flagellum</keyword>
<dbReference type="CDD" id="cd17470">
    <property type="entry name" value="T3SS_Flik_C"/>
    <property type="match status" value="1"/>
</dbReference>
<name>A0ABV7UNK4_9GAMM</name>
<comment type="similarity">
    <text evidence="2">Belongs to the FliK family.</text>
</comment>
<comment type="caution">
    <text evidence="6">The sequence shown here is derived from an EMBL/GenBank/DDBJ whole genome shotgun (WGS) entry which is preliminary data.</text>
</comment>
<proteinExistence type="inferred from homology"/>
<keyword evidence="6" id="KW-0966">Cell projection</keyword>
<comment type="function">
    <text evidence="1">Controls the length of the flagellar hook.</text>
</comment>
<reference evidence="7" key="1">
    <citation type="journal article" date="2019" name="Int. J. Syst. Evol. Microbiol.">
        <title>The Global Catalogue of Microorganisms (GCM) 10K type strain sequencing project: providing services to taxonomists for standard genome sequencing and annotation.</title>
        <authorList>
            <consortium name="The Broad Institute Genomics Platform"/>
            <consortium name="The Broad Institute Genome Sequencing Center for Infectious Disease"/>
            <person name="Wu L."/>
            <person name="Ma J."/>
        </authorList>
    </citation>
    <scope>NUCLEOTIDE SEQUENCE [LARGE SCALE GENOMIC DNA]</scope>
    <source>
        <strain evidence="7">KCTC 42211</strain>
    </source>
</reference>
<accession>A0ABV7UNK4</accession>
<dbReference type="PANTHER" id="PTHR37533">
    <property type="entry name" value="FLAGELLAR HOOK-LENGTH CONTROL PROTEIN"/>
    <property type="match status" value="1"/>
</dbReference>
<evidence type="ECO:0000256" key="3">
    <source>
        <dbReference type="ARBA" id="ARBA00022795"/>
    </source>
</evidence>
<evidence type="ECO:0000256" key="4">
    <source>
        <dbReference type="SAM" id="MobiDB-lite"/>
    </source>
</evidence>
<evidence type="ECO:0000259" key="5">
    <source>
        <dbReference type="Pfam" id="PF02120"/>
    </source>
</evidence>
<keyword evidence="6" id="KW-0969">Cilium</keyword>
<dbReference type="PANTHER" id="PTHR37533:SF2">
    <property type="entry name" value="FLAGELLAR HOOK-LENGTH CONTROL PROTEIN"/>
    <property type="match status" value="1"/>
</dbReference>
<dbReference type="PRINTS" id="PR01007">
    <property type="entry name" value="FLGHOOKFLIK"/>
</dbReference>
<keyword evidence="7" id="KW-1185">Reference proteome</keyword>
<dbReference type="InterPro" id="IPR021136">
    <property type="entry name" value="Flagellar_hook_control-like_C"/>
</dbReference>
<sequence length="382" mass="37471">MIAATSAAPQPTPVSGNSAGAPASIEGDAGPARGDAAKQAASKEGGRGASATRDARAAEARARDGEAPADDGQEAPAFAELLAASGAGTPGTATAREPATELDAQAADLPDRLLSLLAGTWATVAEPAPATAATALPGEPGATAGRATTATLHALTALTALTVAPAATAADAGAASAKPDAAGTEAGVAALAKLAGDAAAASGDAIAATTAADAPQPGAPLATLGPVANTARPVAAVPGTPMPMPANPEAGFDDGFGARIAWMAEQRLGHAEIRLNPEHIGPIEVRVQLDGTRVSAEFHSAHAEVRQAIEASVPRLREMLGQQGLQLGHADVGQRQAQGHGQPADGRPGRSGEPRAERHPGDGAAGVVTATVRSRGLLDEYA</sequence>
<dbReference type="Proteomes" id="UP001595724">
    <property type="component" value="Unassembled WGS sequence"/>
</dbReference>
<feature type="domain" description="Flagellar hook-length control protein-like C-terminal" evidence="5">
    <location>
        <begin position="259"/>
        <end position="339"/>
    </location>
</feature>
<dbReference type="Gene3D" id="3.30.750.140">
    <property type="match status" value="1"/>
</dbReference>
<keyword evidence="3" id="KW-1005">Bacterial flagellum biogenesis</keyword>
<protein>
    <submittedName>
        <fullName evidence="6">Flagellar hook-length control protein FliK</fullName>
    </submittedName>
</protein>
<organism evidence="6 7">
    <name type="scientific">Luteimonas notoginsengisoli</name>
    <dbReference type="NCBI Taxonomy" id="1578200"/>
    <lineage>
        <taxon>Bacteria</taxon>
        <taxon>Pseudomonadati</taxon>
        <taxon>Pseudomonadota</taxon>
        <taxon>Gammaproteobacteria</taxon>
        <taxon>Lysobacterales</taxon>
        <taxon>Lysobacteraceae</taxon>
        <taxon>Luteimonas</taxon>
    </lineage>
</organism>
<feature type="region of interest" description="Disordered" evidence="4">
    <location>
        <begin position="1"/>
        <end position="72"/>
    </location>
</feature>
<feature type="compositionally biased region" description="Basic and acidic residues" evidence="4">
    <location>
        <begin position="53"/>
        <end position="66"/>
    </location>
</feature>
<evidence type="ECO:0000313" key="7">
    <source>
        <dbReference type="Proteomes" id="UP001595724"/>
    </source>
</evidence>
<dbReference type="InterPro" id="IPR052563">
    <property type="entry name" value="FliK"/>
</dbReference>
<evidence type="ECO:0000313" key="6">
    <source>
        <dbReference type="EMBL" id="MFC3658494.1"/>
    </source>
</evidence>
<dbReference type="EMBL" id="JBHRYF010000001">
    <property type="protein sequence ID" value="MFC3658494.1"/>
    <property type="molecule type" value="Genomic_DNA"/>
</dbReference>
<feature type="compositionally biased region" description="Polar residues" evidence="4">
    <location>
        <begin position="7"/>
        <end position="18"/>
    </location>
</feature>
<dbReference type="Pfam" id="PF02120">
    <property type="entry name" value="Flg_hook"/>
    <property type="match status" value="1"/>
</dbReference>